<dbReference type="Gene3D" id="2.40.50.180">
    <property type="entry name" value="CheA-289, Domain 4"/>
    <property type="match status" value="1"/>
</dbReference>
<dbReference type="InterPro" id="IPR039315">
    <property type="entry name" value="CheW"/>
</dbReference>
<evidence type="ECO:0000313" key="2">
    <source>
        <dbReference type="EMBL" id="SEQ22460.1"/>
    </source>
</evidence>
<evidence type="ECO:0000259" key="1">
    <source>
        <dbReference type="PROSITE" id="PS50851"/>
    </source>
</evidence>
<keyword evidence="3" id="KW-1185">Reference proteome</keyword>
<dbReference type="InterPro" id="IPR036061">
    <property type="entry name" value="CheW-like_dom_sf"/>
</dbReference>
<dbReference type="InterPro" id="IPR002545">
    <property type="entry name" value="CheW-lke_dom"/>
</dbReference>
<name>A0A1H9E9T2_9BURK</name>
<dbReference type="Gene3D" id="2.30.30.40">
    <property type="entry name" value="SH3 Domains"/>
    <property type="match status" value="1"/>
</dbReference>
<organism evidence="2 3">
    <name type="scientific">Giesbergeria anulus</name>
    <dbReference type="NCBI Taxonomy" id="180197"/>
    <lineage>
        <taxon>Bacteria</taxon>
        <taxon>Pseudomonadati</taxon>
        <taxon>Pseudomonadota</taxon>
        <taxon>Betaproteobacteria</taxon>
        <taxon>Burkholderiales</taxon>
        <taxon>Comamonadaceae</taxon>
        <taxon>Giesbergeria</taxon>
    </lineage>
</organism>
<dbReference type="SUPFAM" id="SSF50341">
    <property type="entry name" value="CheW-like"/>
    <property type="match status" value="1"/>
</dbReference>
<dbReference type="Proteomes" id="UP000199766">
    <property type="component" value="Unassembled WGS sequence"/>
</dbReference>
<evidence type="ECO:0000313" key="3">
    <source>
        <dbReference type="Proteomes" id="UP000199766"/>
    </source>
</evidence>
<dbReference type="GO" id="GO:0005829">
    <property type="term" value="C:cytosol"/>
    <property type="evidence" value="ECO:0007669"/>
    <property type="project" value="TreeGrafter"/>
</dbReference>
<sequence>MLGHSGPKKHLIFTLNGEVYAIAIDQIREIIGFRSPTIVPMMPSYLRGIINLRGMVVPVLDLAYRFGLAPNPVGKRTCIIILELPLHPDMPEQHYMVGLVVDMVNAVLDISPSMIELAPSFGVSIRPEFLHGMARIKEKFILLLNLQRVVALDELNALRSISDK</sequence>
<accession>A0A1H9E9T2</accession>
<dbReference type="AlphaFoldDB" id="A0A1H9E9T2"/>
<dbReference type="STRING" id="180197.SAMN02982919_00241"/>
<dbReference type="GO" id="GO:0006935">
    <property type="term" value="P:chemotaxis"/>
    <property type="evidence" value="ECO:0007669"/>
    <property type="project" value="InterPro"/>
</dbReference>
<protein>
    <submittedName>
        <fullName evidence="2">Purine-binding chemotaxis protein CheW</fullName>
    </submittedName>
</protein>
<dbReference type="PANTHER" id="PTHR22617">
    <property type="entry name" value="CHEMOTAXIS SENSOR HISTIDINE KINASE-RELATED"/>
    <property type="match status" value="1"/>
</dbReference>
<dbReference type="Pfam" id="PF01584">
    <property type="entry name" value="CheW"/>
    <property type="match status" value="1"/>
</dbReference>
<dbReference type="PROSITE" id="PS50851">
    <property type="entry name" value="CHEW"/>
    <property type="match status" value="1"/>
</dbReference>
<proteinExistence type="predicted"/>
<feature type="domain" description="CheW-like" evidence="1">
    <location>
        <begin position="7"/>
        <end position="155"/>
    </location>
</feature>
<dbReference type="SMART" id="SM00260">
    <property type="entry name" value="CheW"/>
    <property type="match status" value="1"/>
</dbReference>
<gene>
    <name evidence="2" type="ORF">SAMN02982919_00241</name>
</gene>
<dbReference type="GO" id="GO:0007165">
    <property type="term" value="P:signal transduction"/>
    <property type="evidence" value="ECO:0007669"/>
    <property type="project" value="InterPro"/>
</dbReference>
<reference evidence="2 3" key="1">
    <citation type="submission" date="2016-10" db="EMBL/GenBank/DDBJ databases">
        <authorList>
            <person name="de Groot N.N."/>
        </authorList>
    </citation>
    <scope>NUCLEOTIDE SEQUENCE [LARGE SCALE GENOMIC DNA]</scope>
    <source>
        <strain evidence="2 3">ATCC 35958</strain>
    </source>
</reference>
<dbReference type="EMBL" id="FOGD01000001">
    <property type="protein sequence ID" value="SEQ22460.1"/>
    <property type="molecule type" value="Genomic_DNA"/>
</dbReference>
<dbReference type="PANTHER" id="PTHR22617:SF41">
    <property type="entry name" value="CHEMOTAXIS SIGNAL TRANSDUCTION SYSTEM ADAPTOR PROTEIN CHEW"/>
    <property type="match status" value="1"/>
</dbReference>